<organism evidence="1">
    <name type="scientific">viral metagenome</name>
    <dbReference type="NCBI Taxonomy" id="1070528"/>
    <lineage>
        <taxon>unclassified sequences</taxon>
        <taxon>metagenomes</taxon>
        <taxon>organismal metagenomes</taxon>
    </lineage>
</organism>
<protein>
    <submittedName>
        <fullName evidence="1">Uncharacterized protein</fullName>
    </submittedName>
</protein>
<dbReference type="AlphaFoldDB" id="A0A6H1Z672"/>
<accession>A0A6H1Z672</accession>
<reference evidence="1" key="1">
    <citation type="submission" date="2020-03" db="EMBL/GenBank/DDBJ databases">
        <title>The deep terrestrial virosphere.</title>
        <authorList>
            <person name="Holmfeldt K."/>
            <person name="Nilsson E."/>
            <person name="Simone D."/>
            <person name="Lopez-Fernandez M."/>
            <person name="Wu X."/>
            <person name="de Brujin I."/>
            <person name="Lundin D."/>
            <person name="Andersson A."/>
            <person name="Bertilsson S."/>
            <person name="Dopson M."/>
        </authorList>
    </citation>
    <scope>NUCLEOTIDE SEQUENCE</scope>
    <source>
        <strain evidence="1">MM171A00097</strain>
        <strain evidence="2">MM171B00585</strain>
    </source>
</reference>
<dbReference type="EMBL" id="MT143856">
    <property type="protein sequence ID" value="QJB03683.1"/>
    <property type="molecule type" value="Genomic_DNA"/>
</dbReference>
<evidence type="ECO:0000313" key="2">
    <source>
        <dbReference type="EMBL" id="QJB03683.1"/>
    </source>
</evidence>
<sequence>MAKELRIILKEQPVGREATPWLDPQREKFARVAGECKEEFKDSKLRGADKVRAMNRWTSERLKE</sequence>
<gene>
    <name evidence="1" type="ORF">MM171A00097_0013</name>
    <name evidence="2" type="ORF">MM171B00585_0011</name>
</gene>
<name>A0A6H1Z672_9ZZZZ</name>
<evidence type="ECO:0000313" key="1">
    <source>
        <dbReference type="EMBL" id="QJA43366.1"/>
    </source>
</evidence>
<dbReference type="EMBL" id="MT143710">
    <property type="protein sequence ID" value="QJA43366.1"/>
    <property type="molecule type" value="Genomic_DNA"/>
</dbReference>
<proteinExistence type="predicted"/>